<dbReference type="AlphaFoldDB" id="A0A810KZ36"/>
<dbReference type="Proteomes" id="UP000680750">
    <property type="component" value="Chromosome"/>
</dbReference>
<dbReference type="RefSeq" id="WP_051802896.1">
    <property type="nucleotide sequence ID" value="NZ_AP023354.1"/>
</dbReference>
<dbReference type="PANTHER" id="PTHR47016">
    <property type="entry name" value="ATP-DEPENDENT CLP PROTEASE ATP-BINDING SUBUNIT CLPT1, CHLOROPLASTIC"/>
    <property type="match status" value="1"/>
</dbReference>
<dbReference type="InterPro" id="IPR044217">
    <property type="entry name" value="CLPT1/2"/>
</dbReference>
<dbReference type="OrthoDB" id="3290891at2"/>
<sequence length="235" mass="24518">MADDFVSLGALIDQVNSTTDDPVERLASAARRAGELSALGDQLIGHFVDTARVSGVSWAQIGQALGGVSKQAAQKRFSPDFSRFTARARHVMTGAEAIAIEHRHSYMGTEHILLALCADAQSVAAIALDAVGGPLAEIRDAATAALGPASPVQGKPRFTPKAMAALTGAMNEAISLNHNYIGTEHLLLGLLAAGSGDDPSVAARLLAERDITHQAVQDNVVAQIAGILRERNETP</sequence>
<accession>A0A810KZ36</accession>
<organism evidence="3 4">
    <name type="scientific">Actinocatenispora sera</name>
    <dbReference type="NCBI Taxonomy" id="390989"/>
    <lineage>
        <taxon>Bacteria</taxon>
        <taxon>Bacillati</taxon>
        <taxon>Actinomycetota</taxon>
        <taxon>Actinomycetes</taxon>
        <taxon>Micromonosporales</taxon>
        <taxon>Micromonosporaceae</taxon>
        <taxon>Actinocatenispora</taxon>
    </lineage>
</organism>
<reference evidence="3" key="1">
    <citation type="submission" date="2020-08" db="EMBL/GenBank/DDBJ databases">
        <title>Whole genome shotgun sequence of Actinocatenispora sera NBRC 101916.</title>
        <authorList>
            <person name="Komaki H."/>
            <person name="Tamura T."/>
        </authorList>
    </citation>
    <scope>NUCLEOTIDE SEQUENCE</scope>
    <source>
        <strain evidence="3">NBRC 101916</strain>
    </source>
</reference>
<name>A0A810KZ36_9ACTN</name>
<dbReference type="InterPro" id="IPR036628">
    <property type="entry name" value="Clp_N_dom_sf"/>
</dbReference>
<dbReference type="SUPFAM" id="SSF81923">
    <property type="entry name" value="Double Clp-N motif"/>
    <property type="match status" value="1"/>
</dbReference>
<dbReference type="EMBL" id="AP023354">
    <property type="protein sequence ID" value="BCJ28187.1"/>
    <property type="molecule type" value="Genomic_DNA"/>
</dbReference>
<keyword evidence="4" id="KW-1185">Reference proteome</keyword>
<keyword evidence="1" id="KW-0677">Repeat</keyword>
<dbReference type="PANTHER" id="PTHR47016:SF5">
    <property type="entry name" value="CLP DOMAIN SUPERFAMILY PROTEIN"/>
    <property type="match status" value="1"/>
</dbReference>
<dbReference type="InterPro" id="IPR004176">
    <property type="entry name" value="Clp_R_N"/>
</dbReference>
<evidence type="ECO:0000313" key="3">
    <source>
        <dbReference type="EMBL" id="BCJ28187.1"/>
    </source>
</evidence>
<dbReference type="Pfam" id="PF02861">
    <property type="entry name" value="Clp_N"/>
    <property type="match status" value="1"/>
</dbReference>
<evidence type="ECO:0000313" key="4">
    <source>
        <dbReference type="Proteomes" id="UP000680750"/>
    </source>
</evidence>
<evidence type="ECO:0000256" key="1">
    <source>
        <dbReference type="PROSITE-ProRule" id="PRU01251"/>
    </source>
</evidence>
<dbReference type="PROSITE" id="PS51903">
    <property type="entry name" value="CLP_R"/>
    <property type="match status" value="1"/>
</dbReference>
<gene>
    <name evidence="3" type="ORF">Asera_22950</name>
</gene>
<feature type="domain" description="Clp R" evidence="2">
    <location>
        <begin position="81"/>
        <end position="227"/>
    </location>
</feature>
<protein>
    <recommendedName>
        <fullName evidence="2">Clp R domain-containing protein</fullName>
    </recommendedName>
</protein>
<dbReference type="KEGG" id="aser:Asera_22950"/>
<proteinExistence type="predicted"/>
<evidence type="ECO:0000259" key="2">
    <source>
        <dbReference type="PROSITE" id="PS51903"/>
    </source>
</evidence>
<dbReference type="Gene3D" id="1.10.1780.10">
    <property type="entry name" value="Clp, N-terminal domain"/>
    <property type="match status" value="1"/>
</dbReference>